<dbReference type="SUPFAM" id="SSF81383">
    <property type="entry name" value="F-box domain"/>
    <property type="match status" value="1"/>
</dbReference>
<evidence type="ECO:0000313" key="2">
    <source>
        <dbReference type="Proteomes" id="UP001341840"/>
    </source>
</evidence>
<keyword evidence="2" id="KW-1185">Reference proteome</keyword>
<reference evidence="1 2" key="1">
    <citation type="journal article" date="2023" name="Plants (Basel)">
        <title>Bridging the Gap: Combining Genomics and Transcriptomics Approaches to Understand Stylosanthes scabra, an Orphan Legume from the Brazilian Caatinga.</title>
        <authorList>
            <person name="Ferreira-Neto J.R.C."/>
            <person name="da Silva M.D."/>
            <person name="Binneck E."/>
            <person name="de Melo N.F."/>
            <person name="da Silva R.H."/>
            <person name="de Melo A.L.T.M."/>
            <person name="Pandolfi V."/>
            <person name="Bustamante F.O."/>
            <person name="Brasileiro-Vidal A.C."/>
            <person name="Benko-Iseppon A.M."/>
        </authorList>
    </citation>
    <scope>NUCLEOTIDE SEQUENCE [LARGE SCALE GENOMIC DNA]</scope>
    <source>
        <tissue evidence="1">Leaves</tissue>
    </source>
</reference>
<dbReference type="InterPro" id="IPR036047">
    <property type="entry name" value="F-box-like_dom_sf"/>
</dbReference>
<evidence type="ECO:0008006" key="3">
    <source>
        <dbReference type="Google" id="ProtNLM"/>
    </source>
</evidence>
<dbReference type="EMBL" id="JASCZI010242328">
    <property type="protein sequence ID" value="MED6210658.1"/>
    <property type="molecule type" value="Genomic_DNA"/>
</dbReference>
<dbReference type="Proteomes" id="UP001341840">
    <property type="component" value="Unassembled WGS sequence"/>
</dbReference>
<name>A0ABU6YNJ6_9FABA</name>
<protein>
    <recommendedName>
        <fullName evidence="3">F-box domain-containing protein</fullName>
    </recommendedName>
</protein>
<dbReference type="InterPro" id="IPR050796">
    <property type="entry name" value="SCF_F-box_component"/>
</dbReference>
<gene>
    <name evidence="1" type="ORF">PIB30_066251</name>
</gene>
<dbReference type="PANTHER" id="PTHR31672">
    <property type="entry name" value="BNACNNG10540D PROTEIN"/>
    <property type="match status" value="1"/>
</dbReference>
<comment type="caution">
    <text evidence="1">The sequence shown here is derived from an EMBL/GenBank/DDBJ whole genome shotgun (WGS) entry which is preliminary data.</text>
</comment>
<accession>A0ABU6YNJ6</accession>
<proteinExistence type="predicted"/>
<evidence type="ECO:0000313" key="1">
    <source>
        <dbReference type="EMBL" id="MED6210658.1"/>
    </source>
</evidence>
<organism evidence="1 2">
    <name type="scientific">Stylosanthes scabra</name>
    <dbReference type="NCBI Taxonomy" id="79078"/>
    <lineage>
        <taxon>Eukaryota</taxon>
        <taxon>Viridiplantae</taxon>
        <taxon>Streptophyta</taxon>
        <taxon>Embryophyta</taxon>
        <taxon>Tracheophyta</taxon>
        <taxon>Spermatophyta</taxon>
        <taxon>Magnoliopsida</taxon>
        <taxon>eudicotyledons</taxon>
        <taxon>Gunneridae</taxon>
        <taxon>Pentapetalae</taxon>
        <taxon>rosids</taxon>
        <taxon>fabids</taxon>
        <taxon>Fabales</taxon>
        <taxon>Fabaceae</taxon>
        <taxon>Papilionoideae</taxon>
        <taxon>50 kb inversion clade</taxon>
        <taxon>dalbergioids sensu lato</taxon>
        <taxon>Dalbergieae</taxon>
        <taxon>Pterocarpus clade</taxon>
        <taxon>Stylosanthes</taxon>
    </lineage>
</organism>
<sequence>METTPKRNKHSMSHAHTSNFILTNSNINLPFLGEDALFNIFVRCDPRTVGRVRCTSNTWRWRLRVPEFARLNWTANDHRSCTALVGYGYSSYGEKSHWATQVNAGDGSLNVVRLPFEIIEAGYFTIIGSDNGNLCLKYAHTGEDMEILVVNPLTKSVVHIDDQSFRFRFCHLSVYAFGYLKDSTEFRVIYLYKDRYKDKNLKWMLWNSCLQCWKTRGVYITEIVKVRPTSVVVGGVAFWIGWGGFFNLEPIHLLTFSLEEEIFF</sequence>